<dbReference type="AlphaFoldDB" id="A0A0A9BC97"/>
<name>A0A0A9BC97_ARUDO</name>
<accession>A0A0A9BC97</accession>
<organism evidence="1">
    <name type="scientific">Arundo donax</name>
    <name type="common">Giant reed</name>
    <name type="synonym">Donax arundinaceus</name>
    <dbReference type="NCBI Taxonomy" id="35708"/>
    <lineage>
        <taxon>Eukaryota</taxon>
        <taxon>Viridiplantae</taxon>
        <taxon>Streptophyta</taxon>
        <taxon>Embryophyta</taxon>
        <taxon>Tracheophyta</taxon>
        <taxon>Spermatophyta</taxon>
        <taxon>Magnoliopsida</taxon>
        <taxon>Liliopsida</taxon>
        <taxon>Poales</taxon>
        <taxon>Poaceae</taxon>
        <taxon>PACMAD clade</taxon>
        <taxon>Arundinoideae</taxon>
        <taxon>Arundineae</taxon>
        <taxon>Arundo</taxon>
    </lineage>
</organism>
<dbReference type="EMBL" id="GBRH01239040">
    <property type="protein sequence ID" value="JAD58855.1"/>
    <property type="molecule type" value="Transcribed_RNA"/>
</dbReference>
<reference evidence="1" key="2">
    <citation type="journal article" date="2015" name="Data Brief">
        <title>Shoot transcriptome of the giant reed, Arundo donax.</title>
        <authorList>
            <person name="Barrero R.A."/>
            <person name="Guerrero F.D."/>
            <person name="Moolhuijzen P."/>
            <person name="Goolsby J.A."/>
            <person name="Tidwell J."/>
            <person name="Bellgard S.E."/>
            <person name="Bellgard M.I."/>
        </authorList>
    </citation>
    <scope>NUCLEOTIDE SEQUENCE</scope>
    <source>
        <tissue evidence="1">Shoot tissue taken approximately 20 cm above the soil surface</tissue>
    </source>
</reference>
<sequence>MPTSSSLTAPSSSISEMITRCCYGVDKCRF</sequence>
<evidence type="ECO:0000313" key="1">
    <source>
        <dbReference type="EMBL" id="JAD58855.1"/>
    </source>
</evidence>
<protein>
    <submittedName>
        <fullName evidence="1">Uncharacterized protein</fullName>
    </submittedName>
</protein>
<proteinExistence type="predicted"/>
<reference evidence="1" key="1">
    <citation type="submission" date="2014-09" db="EMBL/GenBank/DDBJ databases">
        <authorList>
            <person name="Magalhaes I.L.F."/>
            <person name="Oliveira U."/>
            <person name="Santos F.R."/>
            <person name="Vidigal T.H.D.A."/>
            <person name="Brescovit A.D."/>
            <person name="Santos A.J."/>
        </authorList>
    </citation>
    <scope>NUCLEOTIDE SEQUENCE</scope>
    <source>
        <tissue evidence="1">Shoot tissue taken approximately 20 cm above the soil surface</tissue>
    </source>
</reference>